<accession>A0A1X7V7B0</accession>
<organism evidence="2">
    <name type="scientific">Amphimedon queenslandica</name>
    <name type="common">Sponge</name>
    <dbReference type="NCBI Taxonomy" id="400682"/>
    <lineage>
        <taxon>Eukaryota</taxon>
        <taxon>Metazoa</taxon>
        <taxon>Porifera</taxon>
        <taxon>Demospongiae</taxon>
        <taxon>Heteroscleromorpha</taxon>
        <taxon>Haplosclerida</taxon>
        <taxon>Niphatidae</taxon>
        <taxon>Amphimedon</taxon>
    </lineage>
</organism>
<evidence type="ECO:0000259" key="1">
    <source>
        <dbReference type="Pfam" id="PF13843"/>
    </source>
</evidence>
<dbReference type="STRING" id="400682.A0A1X7V7B0"/>
<dbReference type="Pfam" id="PF13843">
    <property type="entry name" value="DDE_Tnp_1_7"/>
    <property type="match status" value="1"/>
</dbReference>
<reference evidence="2" key="1">
    <citation type="submission" date="2017-05" db="UniProtKB">
        <authorList>
            <consortium name="EnsemblMetazoa"/>
        </authorList>
    </citation>
    <scope>IDENTIFICATION</scope>
</reference>
<dbReference type="EnsemblMetazoa" id="Aqu2.1.35886_001">
    <property type="protein sequence ID" value="Aqu2.1.35886_001"/>
    <property type="gene ID" value="Aqu2.1.35886"/>
</dbReference>
<dbReference type="FunCoup" id="A0A1X7V7B0">
    <property type="interactions" value="28"/>
</dbReference>
<dbReference type="eggNOG" id="ENOG502RY1K">
    <property type="taxonomic scope" value="Eukaryota"/>
</dbReference>
<evidence type="ECO:0000313" key="2">
    <source>
        <dbReference type="EnsemblMetazoa" id="Aqu2.1.35886_001"/>
    </source>
</evidence>
<dbReference type="OrthoDB" id="8819525at2759"/>
<sequence>MVPYKGRSSLKQYMPEKPVREISPERGLGARVVKDLTRSLIHKYHNIFCDNFFSSIGLFQDLHEERVYATGTLRSDRHGFPTELKVHAKKGFHMRGKSESRQHCHNNLTVSVWQDTKPVKVCSAFCQTVPLDEVERKLKTGECHNFPCPHSINTYNKYIVGVDRNDQLREYYHVRLKSRMYYKCLFWMVFDVAVTNAIIIAKSNPDHHQVVKSTKAFRTALLHKLLDGYCSIKRKGRQLSELTTKKFCKAHYPLIGDGKQHRCYYCFLANKEKDTKLYCEECQVYLRYKGQETDCFLQYHKHHD</sequence>
<dbReference type="PANTHER" id="PTHR46599:SF2">
    <property type="entry name" value="PIGGYBAC TRANSPOSABLE ELEMENT-DERIVED PROTEIN 4-LIKE"/>
    <property type="match status" value="1"/>
</dbReference>
<proteinExistence type="predicted"/>
<dbReference type="OMA" id="CFLANKE"/>
<protein>
    <recommendedName>
        <fullName evidence="1">PiggyBac transposable element-derived protein domain-containing protein</fullName>
    </recommendedName>
</protein>
<dbReference type="AlphaFoldDB" id="A0A1X7V7B0"/>
<dbReference type="PANTHER" id="PTHR46599">
    <property type="entry name" value="PIGGYBAC TRANSPOSABLE ELEMENT-DERIVED PROTEIN 4"/>
    <property type="match status" value="1"/>
</dbReference>
<feature type="domain" description="PiggyBac transposable element-derived protein" evidence="1">
    <location>
        <begin position="21"/>
        <end position="197"/>
    </location>
</feature>
<dbReference type="InParanoid" id="A0A1X7V7B0"/>
<dbReference type="InterPro" id="IPR029526">
    <property type="entry name" value="PGBD"/>
</dbReference>
<name>A0A1X7V7B0_AMPQE</name>